<keyword evidence="10 11" id="KW-0385">Hypusine</keyword>
<dbReference type="GO" id="GO:0045905">
    <property type="term" value="P:positive regulation of translational termination"/>
    <property type="evidence" value="ECO:0007669"/>
    <property type="project" value="UniProtKB-UniRule"/>
</dbReference>
<evidence type="ECO:0000256" key="10">
    <source>
        <dbReference type="ARBA" id="ARBA00023071"/>
    </source>
</evidence>
<evidence type="ECO:0000256" key="7">
    <source>
        <dbReference type="ARBA" id="ARBA00022768"/>
    </source>
</evidence>
<dbReference type="SUPFAM" id="SSF50104">
    <property type="entry name" value="Translation proteins SH3-like domain"/>
    <property type="match status" value="1"/>
</dbReference>
<dbReference type="PROSITE" id="PS00302">
    <property type="entry name" value="IF5A_HYPUSINE"/>
    <property type="match status" value="1"/>
</dbReference>
<name>A0A5A8D344_CAFRO</name>
<keyword evidence="4" id="KW-0963">Cytoplasm</keyword>
<evidence type="ECO:0000313" key="14">
    <source>
        <dbReference type="EMBL" id="KAA0159635.1"/>
    </source>
</evidence>
<dbReference type="OMA" id="DINEGYL"/>
<dbReference type="SUPFAM" id="SSF50249">
    <property type="entry name" value="Nucleic acid-binding proteins"/>
    <property type="match status" value="1"/>
</dbReference>
<dbReference type="Gene3D" id="2.30.30.30">
    <property type="match status" value="1"/>
</dbReference>
<dbReference type="AlphaFoldDB" id="A0A5A8D344"/>
<dbReference type="EMBL" id="VLTM01000051">
    <property type="protein sequence ID" value="KAA0159635.1"/>
    <property type="molecule type" value="Genomic_DNA"/>
</dbReference>
<dbReference type="InterPro" id="IPR020189">
    <property type="entry name" value="IF5A_C"/>
</dbReference>
<proteinExistence type="inferred from homology"/>
<gene>
    <name evidence="13" type="ORF">FNF29_00709</name>
    <name evidence="14" type="ORF">FNF31_04711</name>
</gene>
<reference evidence="15 16" key="1">
    <citation type="submission" date="2019-07" db="EMBL/GenBank/DDBJ databases">
        <title>Genomes of Cafeteria roenbergensis.</title>
        <authorList>
            <person name="Fischer M.G."/>
            <person name="Hackl T."/>
            <person name="Roman M."/>
        </authorList>
    </citation>
    <scope>NUCLEOTIDE SEQUENCE [LARGE SCALE GENOMIC DNA]</scope>
    <source>
        <strain evidence="13 15">BVI</strain>
        <strain evidence="14 16">Cflag</strain>
    </source>
</reference>
<evidence type="ECO:0000259" key="12">
    <source>
        <dbReference type="SMART" id="SM01376"/>
    </source>
</evidence>
<dbReference type="InterPro" id="IPR014722">
    <property type="entry name" value="Rib_uL2_dom2"/>
</dbReference>
<dbReference type="Pfam" id="PF01287">
    <property type="entry name" value="eIF-5a"/>
    <property type="match status" value="1"/>
</dbReference>
<comment type="caution">
    <text evidence="14">The sequence shown here is derived from an EMBL/GenBank/DDBJ whole genome shotgun (WGS) entry which is preliminary data.</text>
</comment>
<evidence type="ECO:0000256" key="3">
    <source>
        <dbReference type="ARBA" id="ARBA00006016"/>
    </source>
</evidence>
<feature type="domain" description="Translation initiation factor 5A C-terminal" evidence="12">
    <location>
        <begin position="75"/>
        <end position="145"/>
    </location>
</feature>
<evidence type="ECO:0000256" key="9">
    <source>
        <dbReference type="ARBA" id="ARBA00022917"/>
    </source>
</evidence>
<evidence type="ECO:0000256" key="8">
    <source>
        <dbReference type="ARBA" id="ARBA00022884"/>
    </source>
</evidence>
<dbReference type="Gene3D" id="2.40.50.140">
    <property type="entry name" value="Nucleic acid-binding proteins"/>
    <property type="match status" value="1"/>
</dbReference>
<evidence type="ECO:0000313" key="15">
    <source>
        <dbReference type="Proteomes" id="UP000323011"/>
    </source>
</evidence>
<dbReference type="InterPro" id="IPR008991">
    <property type="entry name" value="Translation_prot_SH3-like_sf"/>
</dbReference>
<evidence type="ECO:0000313" key="16">
    <source>
        <dbReference type="Proteomes" id="UP000325113"/>
    </source>
</evidence>
<dbReference type="Pfam" id="PF21485">
    <property type="entry name" value="IF5A-like_N"/>
    <property type="match status" value="1"/>
</dbReference>
<keyword evidence="6" id="KW-0934">Plastid</keyword>
<evidence type="ECO:0000256" key="6">
    <source>
        <dbReference type="ARBA" id="ARBA00022640"/>
    </source>
</evidence>
<dbReference type="FunFam" id="2.30.30.30:FF:000007">
    <property type="entry name" value="Eukaryotic translation initiation factor 5A"/>
    <property type="match status" value="1"/>
</dbReference>
<dbReference type="InterPro" id="IPR048670">
    <property type="entry name" value="IF5A-like_N"/>
</dbReference>
<protein>
    <recommendedName>
        <fullName evidence="11">Eukaryotic translation initiation factor 5A</fullName>
        <shortName evidence="11">eIF-5A</shortName>
    </recommendedName>
</protein>
<comment type="similarity">
    <text evidence="3 11">Belongs to the eIF-5A family.</text>
</comment>
<dbReference type="GO" id="GO:0009507">
    <property type="term" value="C:chloroplast"/>
    <property type="evidence" value="ECO:0007669"/>
    <property type="project" value="UniProtKB-SubCell"/>
</dbReference>
<dbReference type="Proteomes" id="UP000323011">
    <property type="component" value="Unassembled WGS sequence"/>
</dbReference>
<comment type="subcellular location">
    <subcellularLocation>
        <location evidence="2">Cytoplasm</location>
    </subcellularLocation>
    <subcellularLocation>
        <location evidence="1">Plastid</location>
        <location evidence="1">Chloroplast</location>
    </subcellularLocation>
</comment>
<evidence type="ECO:0000256" key="1">
    <source>
        <dbReference type="ARBA" id="ARBA00004229"/>
    </source>
</evidence>
<dbReference type="GO" id="GO:0003723">
    <property type="term" value="F:RNA binding"/>
    <property type="evidence" value="ECO:0007669"/>
    <property type="project" value="UniProtKB-KW"/>
</dbReference>
<evidence type="ECO:0000256" key="5">
    <source>
        <dbReference type="ARBA" id="ARBA00022528"/>
    </source>
</evidence>
<accession>A0A5A8D344</accession>
<organism evidence="14 16">
    <name type="scientific">Cafeteria roenbergensis</name>
    <name type="common">Marine flagellate</name>
    <dbReference type="NCBI Taxonomy" id="33653"/>
    <lineage>
        <taxon>Eukaryota</taxon>
        <taxon>Sar</taxon>
        <taxon>Stramenopiles</taxon>
        <taxon>Bigyra</taxon>
        <taxon>Opalozoa</taxon>
        <taxon>Bicosoecida</taxon>
        <taxon>Cafeteriaceae</taxon>
        <taxon>Cafeteria</taxon>
    </lineage>
</organism>
<evidence type="ECO:0000256" key="2">
    <source>
        <dbReference type="ARBA" id="ARBA00004496"/>
    </source>
</evidence>
<keyword evidence="7" id="KW-0251">Elongation factor</keyword>
<dbReference type="NCBIfam" id="TIGR00037">
    <property type="entry name" value="eIF_5A"/>
    <property type="match status" value="1"/>
</dbReference>
<dbReference type="PIRSF" id="PIRSF003025">
    <property type="entry name" value="eIF5A"/>
    <property type="match status" value="1"/>
</dbReference>
<dbReference type="PANTHER" id="PTHR11673">
    <property type="entry name" value="TRANSLATION INITIATION FACTOR 5A FAMILY MEMBER"/>
    <property type="match status" value="1"/>
</dbReference>
<keyword evidence="5" id="KW-0150">Chloroplast</keyword>
<comment type="function">
    <text evidence="11">Translation factor that promotes translation elongation and termination, particularly upon ribosome stalling at specific amino acid sequence contexts. Binds between the exit (E) and peptidyl (P) site of the ribosome and promotes rescue of stalled ribosome: specifically required for efficient translation of polyproline-containing peptides as well as other motifs that stall the ribosome. Acts as ribosome quality control (RQC) cofactor by joining the RQC complex to facilitate peptidyl transfer during CAT tailing step.</text>
</comment>
<dbReference type="GO" id="GO:0045901">
    <property type="term" value="P:positive regulation of translational elongation"/>
    <property type="evidence" value="ECO:0007669"/>
    <property type="project" value="UniProtKB-UniRule"/>
</dbReference>
<dbReference type="Proteomes" id="UP000325113">
    <property type="component" value="Unassembled WGS sequence"/>
</dbReference>
<dbReference type="InterPro" id="IPR001884">
    <property type="entry name" value="IF5A-like"/>
</dbReference>
<dbReference type="SMART" id="SM01376">
    <property type="entry name" value="eIF-5a"/>
    <property type="match status" value="1"/>
</dbReference>
<dbReference type="GO" id="GO:0043022">
    <property type="term" value="F:ribosome binding"/>
    <property type="evidence" value="ECO:0007669"/>
    <property type="project" value="UniProtKB-UniRule"/>
</dbReference>
<dbReference type="InterPro" id="IPR012340">
    <property type="entry name" value="NA-bd_OB-fold"/>
</dbReference>
<keyword evidence="9 11" id="KW-0648">Protein biosynthesis</keyword>
<dbReference type="EMBL" id="VLTN01000003">
    <property type="protein sequence ID" value="KAA0156598.1"/>
    <property type="molecule type" value="Genomic_DNA"/>
</dbReference>
<evidence type="ECO:0000256" key="4">
    <source>
        <dbReference type="ARBA" id="ARBA00022490"/>
    </source>
</evidence>
<comment type="PTM">
    <text evidence="11">eIF-5A seems to be the only eukaryotic protein to have a hypusine residue which is a post-translational modification of a lysine by the addition of a butylamino group.</text>
</comment>
<evidence type="ECO:0000313" key="13">
    <source>
        <dbReference type="EMBL" id="KAA0156598.1"/>
    </source>
</evidence>
<sequence>MADSGASTVFPIRAGEVKKGGHVMIKEHPCKVIEVTTSKTGKHGHAKANITGIDIFEGSKHMDISPTSHNMEAPFVTTTNYTIIDVGPEMFATLMDAEGETREDLNLDIEKYEHQKKVHDEFLEKGECEVRVIKACGREMIFPLAG</sequence>
<keyword evidence="15" id="KW-1185">Reference proteome</keyword>
<evidence type="ECO:0000256" key="11">
    <source>
        <dbReference type="RuleBase" id="RU362005"/>
    </source>
</evidence>
<dbReference type="InterPro" id="IPR019769">
    <property type="entry name" value="Trans_elong_IF5A_hypusine_site"/>
</dbReference>
<dbReference type="GO" id="GO:0003746">
    <property type="term" value="F:translation elongation factor activity"/>
    <property type="evidence" value="ECO:0007669"/>
    <property type="project" value="UniProtKB-UniRule"/>
</dbReference>
<keyword evidence="8" id="KW-0694">RNA-binding</keyword>